<dbReference type="Pfam" id="PF21993">
    <property type="entry name" value="TetR_C_13_2"/>
    <property type="match status" value="1"/>
</dbReference>
<reference evidence="6 7" key="1">
    <citation type="submission" date="2017-06" db="EMBL/GenBank/DDBJ databases">
        <authorList>
            <consortium name="Pathogen Informatics"/>
        </authorList>
    </citation>
    <scope>NUCLEOTIDE SEQUENCE [LARGE SCALE GENOMIC DNA]</scope>
    <source>
        <strain evidence="6 7">NCTC10570</strain>
    </source>
</reference>
<dbReference type="Gene3D" id="1.10.357.10">
    <property type="entry name" value="Tetracycline Repressor, domain 2"/>
    <property type="match status" value="1"/>
</dbReference>
<evidence type="ECO:0000313" key="6">
    <source>
        <dbReference type="EMBL" id="SNV03452.1"/>
    </source>
</evidence>
<dbReference type="InterPro" id="IPR036271">
    <property type="entry name" value="Tet_transcr_reg_TetR-rel_C_sf"/>
</dbReference>
<feature type="domain" description="HTH tetR-type" evidence="5">
    <location>
        <begin position="3"/>
        <end position="63"/>
    </location>
</feature>
<accession>A0A239U0S7</accession>
<gene>
    <name evidence="6" type="primary">yxaF</name>
    <name evidence="6" type="ORF">SAMEA4364220_01780</name>
</gene>
<dbReference type="PROSITE" id="PS50977">
    <property type="entry name" value="HTH_TETR_2"/>
    <property type="match status" value="1"/>
</dbReference>
<dbReference type="GO" id="GO:0003677">
    <property type="term" value="F:DNA binding"/>
    <property type="evidence" value="ECO:0007669"/>
    <property type="project" value="UniProtKB-UniRule"/>
</dbReference>
<dbReference type="InterPro" id="IPR001647">
    <property type="entry name" value="HTH_TetR"/>
</dbReference>
<dbReference type="PANTHER" id="PTHR47506">
    <property type="entry name" value="TRANSCRIPTIONAL REGULATORY PROTEIN"/>
    <property type="match status" value="1"/>
</dbReference>
<dbReference type="SUPFAM" id="SSF46689">
    <property type="entry name" value="Homeodomain-like"/>
    <property type="match status" value="1"/>
</dbReference>
<evidence type="ECO:0000259" key="5">
    <source>
        <dbReference type="PROSITE" id="PS50977"/>
    </source>
</evidence>
<dbReference type="InterPro" id="IPR054156">
    <property type="entry name" value="YxaF_TetR_C"/>
</dbReference>
<proteinExistence type="predicted"/>
<keyword evidence="1" id="KW-0805">Transcription regulation</keyword>
<dbReference type="PANTHER" id="PTHR47506:SF3">
    <property type="entry name" value="HTH-TYPE TRANSCRIPTIONAL REGULATOR LMRA"/>
    <property type="match status" value="1"/>
</dbReference>
<dbReference type="SUPFAM" id="SSF48498">
    <property type="entry name" value="Tetracyclin repressor-like, C-terminal domain"/>
    <property type="match status" value="1"/>
</dbReference>
<dbReference type="Pfam" id="PF00440">
    <property type="entry name" value="TetR_N"/>
    <property type="match status" value="1"/>
</dbReference>
<keyword evidence="3" id="KW-0804">Transcription</keyword>
<evidence type="ECO:0000256" key="2">
    <source>
        <dbReference type="ARBA" id="ARBA00023125"/>
    </source>
</evidence>
<dbReference type="AlphaFoldDB" id="A0A239U0S7"/>
<keyword evidence="2 4" id="KW-0238">DNA-binding</keyword>
<evidence type="ECO:0000313" key="7">
    <source>
        <dbReference type="Proteomes" id="UP000215383"/>
    </source>
</evidence>
<evidence type="ECO:0000256" key="1">
    <source>
        <dbReference type="ARBA" id="ARBA00023015"/>
    </source>
</evidence>
<feature type="DNA-binding region" description="H-T-H motif" evidence="4">
    <location>
        <begin position="26"/>
        <end position="45"/>
    </location>
</feature>
<dbReference type="EMBL" id="LT906446">
    <property type="protein sequence ID" value="SNV03452.1"/>
    <property type="molecule type" value="Genomic_DNA"/>
</dbReference>
<protein>
    <submittedName>
        <fullName evidence="6">Uncharacterized HTH-type transcriptional regulator yxaF</fullName>
    </submittedName>
</protein>
<keyword evidence="7" id="KW-1185">Reference proteome</keyword>
<evidence type="ECO:0000256" key="4">
    <source>
        <dbReference type="PROSITE-ProRule" id="PRU00335"/>
    </source>
</evidence>
<dbReference type="InterPro" id="IPR009057">
    <property type="entry name" value="Homeodomain-like_sf"/>
</dbReference>
<sequence>MKNNTKEMFLHTASTLFAIKGYHATGINEILKKSQAPKGSLYYYFPHGKEQLAIESLELTAQKIYAEIKKTLAKYDDPIQGLQQHLQQLAQKIQQDIDNPREDKDNISISLIALETFFSNDPIRNRCKEIFSQMQSIYANNFIKYGYDAETANILAMNAVIMTEGAIILSVTQKNTLPLRQLADNLPLLFNLDVKSR</sequence>
<dbReference type="Proteomes" id="UP000215383">
    <property type="component" value="Chromosome 1"/>
</dbReference>
<dbReference type="RefSeq" id="WP_027890066.1">
    <property type="nucleotide sequence ID" value="NZ_CALXYH010000018.1"/>
</dbReference>
<organism evidence="6 7">
    <name type="scientific">Megamonas hypermegale</name>
    <dbReference type="NCBI Taxonomy" id="158847"/>
    <lineage>
        <taxon>Bacteria</taxon>
        <taxon>Bacillati</taxon>
        <taxon>Bacillota</taxon>
        <taxon>Negativicutes</taxon>
        <taxon>Selenomonadales</taxon>
        <taxon>Selenomonadaceae</taxon>
        <taxon>Megamonas</taxon>
    </lineage>
</organism>
<evidence type="ECO:0000256" key="3">
    <source>
        <dbReference type="ARBA" id="ARBA00023163"/>
    </source>
</evidence>
<dbReference type="eggNOG" id="COG1309">
    <property type="taxonomic scope" value="Bacteria"/>
</dbReference>
<name>A0A239U0S7_9FIRM</name>
<dbReference type="OrthoDB" id="9812484at2"/>
<dbReference type="GeneID" id="78507769"/>